<evidence type="ECO:0000313" key="3">
    <source>
        <dbReference type="Proteomes" id="UP000018468"/>
    </source>
</evidence>
<proteinExistence type="predicted"/>
<reference evidence="2" key="3">
    <citation type="submission" date="2025-09" db="UniProtKB">
        <authorList>
            <consortium name="Ensembl"/>
        </authorList>
    </citation>
    <scope>IDENTIFICATION</scope>
</reference>
<protein>
    <submittedName>
        <fullName evidence="2">Methyltransferase like 27</fullName>
    </submittedName>
</protein>
<dbReference type="Pfam" id="PF08241">
    <property type="entry name" value="Methyltransf_11"/>
    <property type="match status" value="1"/>
</dbReference>
<dbReference type="InterPro" id="IPR029063">
    <property type="entry name" value="SAM-dependent_MTases_sf"/>
</dbReference>
<dbReference type="Bgee" id="ENSLOCG00000004329">
    <property type="expression patterns" value="Expressed in embryo and 13 other cell types or tissues"/>
</dbReference>
<dbReference type="GeneTree" id="ENSGT00530000063975"/>
<dbReference type="FunCoup" id="W5M9X6">
    <property type="interactions" value="3"/>
</dbReference>
<dbReference type="Gene3D" id="3.40.50.150">
    <property type="entry name" value="Vaccinia Virus protein VP39"/>
    <property type="match status" value="1"/>
</dbReference>
<reference evidence="2" key="2">
    <citation type="submission" date="2025-08" db="UniProtKB">
        <authorList>
            <consortium name="Ensembl"/>
        </authorList>
    </citation>
    <scope>IDENTIFICATION</scope>
</reference>
<dbReference type="Ensembl" id="ENSLOCT00000005193.1">
    <property type="protein sequence ID" value="ENSLOCP00000005185.1"/>
    <property type="gene ID" value="ENSLOCG00000004329.1"/>
</dbReference>
<name>W5M9X6_LEPOC</name>
<feature type="domain" description="Methyltransferase type 11" evidence="1">
    <location>
        <begin position="76"/>
        <end position="169"/>
    </location>
</feature>
<dbReference type="OMA" id="DCMALYE"/>
<evidence type="ECO:0000259" key="1">
    <source>
        <dbReference type="Pfam" id="PF08241"/>
    </source>
</evidence>
<dbReference type="GO" id="GO:0008757">
    <property type="term" value="F:S-adenosylmethionine-dependent methyltransferase activity"/>
    <property type="evidence" value="ECO:0007669"/>
    <property type="project" value="InterPro"/>
</dbReference>
<dbReference type="SUPFAM" id="SSF53335">
    <property type="entry name" value="S-adenosyl-L-methionine-dependent methyltransferases"/>
    <property type="match status" value="1"/>
</dbReference>
<dbReference type="PANTHER" id="PTHR43591:SF101">
    <property type="entry name" value="METHYLTRANSFERASE-LIKE PROTEIN 27"/>
    <property type="match status" value="1"/>
</dbReference>
<sequence length="233" mass="25499">MKKMSMAEAGRTFSEVKDVILSAHKESTVEDKIGFYNNWAENYEQDVAILDYRAPSLAAECLSAAFQADRGKALVLDVACGTGLVSTLLQKKGFQNFAGVDGSEKMLQLAKSKGLFQDLKQWILGSAPLPVPAESYDAVVIVGALGVGHVPLSVVKELWQAAKPGGYVCMTTRGNTSNKEFKAQLECLLKEMEREGLWVCVSVTEVEDWEKAVSADETGYIPGSVYLYRKIFI</sequence>
<dbReference type="EMBL" id="AHAT01005729">
    <property type="status" value="NOT_ANNOTATED_CDS"/>
    <property type="molecule type" value="Genomic_DNA"/>
</dbReference>
<dbReference type="CDD" id="cd02440">
    <property type="entry name" value="AdoMet_MTases"/>
    <property type="match status" value="1"/>
</dbReference>
<dbReference type="HOGENOM" id="CLU_090201_4_0_1"/>
<evidence type="ECO:0000313" key="2">
    <source>
        <dbReference type="Ensembl" id="ENSLOCP00000005185.1"/>
    </source>
</evidence>
<dbReference type="InParanoid" id="W5M9X6"/>
<dbReference type="PANTHER" id="PTHR43591">
    <property type="entry name" value="METHYLTRANSFERASE"/>
    <property type="match status" value="1"/>
</dbReference>
<dbReference type="eggNOG" id="KOG1541">
    <property type="taxonomic scope" value="Eukaryota"/>
</dbReference>
<keyword evidence="3" id="KW-1185">Reference proteome</keyword>
<accession>W5M9X6</accession>
<dbReference type="InterPro" id="IPR013216">
    <property type="entry name" value="Methyltransf_11"/>
</dbReference>
<dbReference type="STRING" id="7918.ENSLOCP00000005185"/>
<reference evidence="3" key="1">
    <citation type="submission" date="2011-12" db="EMBL/GenBank/DDBJ databases">
        <title>The Draft Genome of Lepisosteus oculatus.</title>
        <authorList>
            <consortium name="The Broad Institute Genome Assembly &amp; Analysis Group"/>
            <consortium name="Computational R&amp;D Group"/>
            <consortium name="and Sequencing Platform"/>
            <person name="Di Palma F."/>
            <person name="Alfoldi J."/>
            <person name="Johnson J."/>
            <person name="Berlin A."/>
            <person name="Gnerre S."/>
            <person name="Jaffe D."/>
            <person name="MacCallum I."/>
            <person name="Young S."/>
            <person name="Walker B.J."/>
            <person name="Lander E.S."/>
            <person name="Lindblad-Toh K."/>
        </authorList>
    </citation>
    <scope>NUCLEOTIDE SEQUENCE [LARGE SCALE GENOMIC DNA]</scope>
</reference>
<organism evidence="2 3">
    <name type="scientific">Lepisosteus oculatus</name>
    <name type="common">Spotted gar</name>
    <dbReference type="NCBI Taxonomy" id="7918"/>
    <lineage>
        <taxon>Eukaryota</taxon>
        <taxon>Metazoa</taxon>
        <taxon>Chordata</taxon>
        <taxon>Craniata</taxon>
        <taxon>Vertebrata</taxon>
        <taxon>Euteleostomi</taxon>
        <taxon>Actinopterygii</taxon>
        <taxon>Neopterygii</taxon>
        <taxon>Holostei</taxon>
        <taxon>Semionotiformes</taxon>
        <taxon>Lepisosteidae</taxon>
        <taxon>Lepisosteus</taxon>
    </lineage>
</organism>
<dbReference type="AlphaFoldDB" id="W5M9X6"/>
<dbReference type="Proteomes" id="UP000018468">
    <property type="component" value="Linkage group LG22"/>
</dbReference>